<dbReference type="InterPro" id="IPR016181">
    <property type="entry name" value="Acyl_CoA_acyltransferase"/>
</dbReference>
<keyword evidence="1" id="KW-0808">Transferase</keyword>
<organism evidence="1 2">
    <name type="scientific">Enterococcus cecorum</name>
    <dbReference type="NCBI Taxonomy" id="44008"/>
    <lineage>
        <taxon>Bacteria</taxon>
        <taxon>Bacillati</taxon>
        <taxon>Bacillota</taxon>
        <taxon>Bacilli</taxon>
        <taxon>Lactobacillales</taxon>
        <taxon>Enterococcaceae</taxon>
        <taxon>Enterococcus</taxon>
    </lineage>
</organism>
<comment type="caution">
    <text evidence="1">The sequence shown here is derived from an EMBL/GenBank/DDBJ whole genome shotgun (WGS) entry which is preliminary data.</text>
</comment>
<evidence type="ECO:0000313" key="1">
    <source>
        <dbReference type="EMBL" id="OUQ11056.1"/>
    </source>
</evidence>
<dbReference type="PROSITE" id="PS51186">
    <property type="entry name" value="GNAT"/>
    <property type="match status" value="1"/>
</dbReference>
<dbReference type="Pfam" id="PF13420">
    <property type="entry name" value="Acetyltransf_4"/>
    <property type="match status" value="1"/>
</dbReference>
<dbReference type="SUPFAM" id="SSF55729">
    <property type="entry name" value="Acyl-CoA N-acyltransferases (Nat)"/>
    <property type="match status" value="1"/>
</dbReference>
<reference evidence="2" key="1">
    <citation type="submission" date="2017-04" db="EMBL/GenBank/DDBJ databases">
        <title>Function of individual gut microbiota members based on whole genome sequencing of pure cultures obtained from chicken caecum.</title>
        <authorList>
            <person name="Medvecky M."/>
            <person name="Cejkova D."/>
            <person name="Polansky O."/>
            <person name="Karasova D."/>
            <person name="Kubasova T."/>
            <person name="Cizek A."/>
            <person name="Rychlik I."/>
        </authorList>
    </citation>
    <scope>NUCLEOTIDE SEQUENCE [LARGE SCALE GENOMIC DNA]</scope>
    <source>
        <strain evidence="2">An144</strain>
    </source>
</reference>
<dbReference type="Proteomes" id="UP000196074">
    <property type="component" value="Unassembled WGS sequence"/>
</dbReference>
<dbReference type="AlphaFoldDB" id="A0A0H2Q5Y8"/>
<evidence type="ECO:0000313" key="2">
    <source>
        <dbReference type="Proteomes" id="UP000196074"/>
    </source>
</evidence>
<dbReference type="PANTHER" id="PTHR43072:SF8">
    <property type="entry name" value="ACYLTRANSFERASE FABY-RELATED"/>
    <property type="match status" value="1"/>
</dbReference>
<name>A0A0H2Q5Y8_9ENTE</name>
<sequence>MKIRVAEIEDAASLVEIYRPYVEKTAITFEYEVPTVEEYTQRMTQTLKKYPYLVLENEQEKIVGYAYAGTYKGRTAYDWSVEVTVYLDQENHGHGYGKLLYTALEVYLSKQHVYQLTACITAGNGASEHFHEKLGYRKVAHFAQLGYKFGQWYDVCWMQKTLGDLPSQPAPFIPFSEL</sequence>
<gene>
    <name evidence="1" type="ORF">B5E88_03730</name>
</gene>
<proteinExistence type="predicted"/>
<accession>A0A0H2Q5Y8</accession>
<dbReference type="InterPro" id="IPR000182">
    <property type="entry name" value="GNAT_dom"/>
</dbReference>
<dbReference type="EMBL" id="NFLC01000005">
    <property type="protein sequence ID" value="OUQ11056.1"/>
    <property type="molecule type" value="Genomic_DNA"/>
</dbReference>
<protein>
    <submittedName>
        <fullName evidence="1">N-acetyltransferase</fullName>
    </submittedName>
</protein>
<dbReference type="Gene3D" id="3.40.630.30">
    <property type="match status" value="1"/>
</dbReference>
<dbReference type="PANTHER" id="PTHR43072">
    <property type="entry name" value="N-ACETYLTRANSFERASE"/>
    <property type="match status" value="1"/>
</dbReference>
<dbReference type="GO" id="GO:0016747">
    <property type="term" value="F:acyltransferase activity, transferring groups other than amino-acyl groups"/>
    <property type="evidence" value="ECO:0007669"/>
    <property type="project" value="InterPro"/>
</dbReference>
<dbReference type="RefSeq" id="WP_047242349.1">
    <property type="nucleotide sequence ID" value="NZ_CP010060.1"/>
</dbReference>